<reference evidence="3 4" key="1">
    <citation type="journal article" date="2023" name="Sci. Data">
        <title>Genome assembly of the Korean intertidal mud-creeper Batillaria attramentaria.</title>
        <authorList>
            <person name="Patra A.K."/>
            <person name="Ho P.T."/>
            <person name="Jun S."/>
            <person name="Lee S.J."/>
            <person name="Kim Y."/>
            <person name="Won Y.J."/>
        </authorList>
    </citation>
    <scope>NUCLEOTIDE SEQUENCE [LARGE SCALE GENOMIC DNA]</scope>
    <source>
        <strain evidence="3">Wonlab-2016</strain>
    </source>
</reference>
<feature type="compositionally biased region" description="Basic and acidic residues" evidence="1">
    <location>
        <begin position="554"/>
        <end position="567"/>
    </location>
</feature>
<dbReference type="Pfam" id="PF00179">
    <property type="entry name" value="UQ_con"/>
    <property type="match status" value="1"/>
</dbReference>
<feature type="region of interest" description="Disordered" evidence="1">
    <location>
        <begin position="554"/>
        <end position="593"/>
    </location>
</feature>
<keyword evidence="4" id="KW-1185">Reference proteome</keyword>
<name>A0ABD0J9T1_9CAEN</name>
<dbReference type="EMBL" id="JACVVK020000542">
    <property type="protein sequence ID" value="KAK7467727.1"/>
    <property type="molecule type" value="Genomic_DNA"/>
</dbReference>
<dbReference type="PROSITE" id="PS50127">
    <property type="entry name" value="UBC_2"/>
    <property type="match status" value="1"/>
</dbReference>
<dbReference type="AlphaFoldDB" id="A0ABD0J9T1"/>
<evidence type="ECO:0000313" key="3">
    <source>
        <dbReference type="EMBL" id="KAK7467727.1"/>
    </source>
</evidence>
<evidence type="ECO:0000259" key="2">
    <source>
        <dbReference type="PROSITE" id="PS50127"/>
    </source>
</evidence>
<dbReference type="SUPFAM" id="SSF54495">
    <property type="entry name" value="UBC-like"/>
    <property type="match status" value="1"/>
</dbReference>
<comment type="caution">
    <text evidence="3">The sequence shown here is derived from an EMBL/GenBank/DDBJ whole genome shotgun (WGS) entry which is preliminary data.</text>
</comment>
<protein>
    <recommendedName>
        <fullName evidence="2">UBC core domain-containing protein</fullName>
    </recommendedName>
</protein>
<dbReference type="Proteomes" id="UP001519460">
    <property type="component" value="Unassembled WGS sequence"/>
</dbReference>
<proteinExistence type="predicted"/>
<evidence type="ECO:0000313" key="4">
    <source>
        <dbReference type="Proteomes" id="UP001519460"/>
    </source>
</evidence>
<dbReference type="SMART" id="SM00212">
    <property type="entry name" value="UBCc"/>
    <property type="match status" value="1"/>
</dbReference>
<organism evidence="3 4">
    <name type="scientific">Batillaria attramentaria</name>
    <dbReference type="NCBI Taxonomy" id="370345"/>
    <lineage>
        <taxon>Eukaryota</taxon>
        <taxon>Metazoa</taxon>
        <taxon>Spiralia</taxon>
        <taxon>Lophotrochozoa</taxon>
        <taxon>Mollusca</taxon>
        <taxon>Gastropoda</taxon>
        <taxon>Caenogastropoda</taxon>
        <taxon>Sorbeoconcha</taxon>
        <taxon>Cerithioidea</taxon>
        <taxon>Batillariidae</taxon>
        <taxon>Batillaria</taxon>
    </lineage>
</organism>
<dbReference type="InterPro" id="IPR000608">
    <property type="entry name" value="UBC"/>
</dbReference>
<feature type="domain" description="UBC core" evidence="2">
    <location>
        <begin position="10"/>
        <end position="174"/>
    </location>
</feature>
<evidence type="ECO:0000256" key="1">
    <source>
        <dbReference type="SAM" id="MobiDB-lite"/>
    </source>
</evidence>
<dbReference type="PANTHER" id="PTHR24067">
    <property type="entry name" value="UBIQUITIN-CONJUGATING ENZYME E2"/>
    <property type="match status" value="1"/>
</dbReference>
<dbReference type="CDD" id="cd23955">
    <property type="entry name" value="UBCc_invertebrate"/>
    <property type="match status" value="1"/>
</dbReference>
<dbReference type="InterPro" id="IPR016135">
    <property type="entry name" value="UBQ-conjugating_enzyme/RWD"/>
</dbReference>
<dbReference type="Gene3D" id="3.10.110.10">
    <property type="entry name" value="Ubiquitin Conjugating Enzyme"/>
    <property type="match status" value="1"/>
</dbReference>
<dbReference type="InterPro" id="IPR050113">
    <property type="entry name" value="Ub_conjugating_enzyme"/>
</dbReference>
<sequence>MAAADSQRKRAMRRLVLDQEELRKSPVTNVSAAPLDSDMFEWHCNIQQDDVIYHLILFMPHNYPFESPSAEFLPKGFAFYGGATMDGKKGTKVCLSIFSDFAEIHTEWKDEKGMGWSPGYSTQTVLMNLVAFLAETAGSFEKSQNSAISKHFKCSDCGHKYSEPFPPLKPTDGLAHQEGIRADDSHQGHAADIPDIIDYISKERFVLRMPKSRDQLYGYGLVVSGPPHRPALTTPCEFLSGESFFNMQTSVGVVHSTLKEELKFFLPMYIHPTHGTAIKDTFENTMLAVGKILPSVDKSTSFEEIVVKTIPNLMAATVVEFSKGTQHTSDNSLNGYFALHRLLLWALDTYPKLQQLVDAKLQDFIARAEGRTKTACPNFGEWLMLLSASEKYNWKMAADTCVEETFRRNVMWYVKDDVKLGYLDTDSAYRLQHTFARTEVSRKVLAFQVLFLDIALPSDKTRAEVVARYDAHYGFPTPEMVSEMKAACDRIKNDVKTYDDWFRILKMEPWTRAKLTEKLVDGVRYSIHTDGYHMTNPHNAGGWTKVLLKYRGQENHGARGGGADRRRQSNQGRWRGDERRSAGMQRSGWSRRN</sequence>
<accession>A0ABD0J9T1</accession>
<gene>
    <name evidence="3" type="ORF">BaRGS_00037035</name>
</gene>